<dbReference type="EMBL" id="QXGC01002572">
    <property type="protein sequence ID" value="KAE9184378.1"/>
    <property type="molecule type" value="Genomic_DNA"/>
</dbReference>
<evidence type="ECO:0000313" key="1">
    <source>
        <dbReference type="EMBL" id="KAE9184378.1"/>
    </source>
</evidence>
<dbReference type="AlphaFoldDB" id="A0A6G0MWD8"/>
<reference evidence="1 2" key="1">
    <citation type="submission" date="2018-09" db="EMBL/GenBank/DDBJ databases">
        <title>Genomic investigation of the strawberry pathogen Phytophthora fragariae indicates pathogenicity is determined by transcriptional variation in three key races.</title>
        <authorList>
            <person name="Adams T.M."/>
            <person name="Armitage A.D."/>
            <person name="Sobczyk M.K."/>
            <person name="Bates H.J."/>
            <person name="Dunwell J.M."/>
            <person name="Nellist C.F."/>
            <person name="Harrison R.J."/>
        </authorList>
    </citation>
    <scope>NUCLEOTIDE SEQUENCE [LARGE SCALE GENOMIC DNA]</scope>
    <source>
        <strain evidence="1 2">BC-23</strain>
    </source>
</reference>
<proteinExistence type="predicted"/>
<evidence type="ECO:0000313" key="2">
    <source>
        <dbReference type="Proteomes" id="UP000476176"/>
    </source>
</evidence>
<organism evidence="1 2">
    <name type="scientific">Phytophthora fragariae</name>
    <dbReference type="NCBI Taxonomy" id="53985"/>
    <lineage>
        <taxon>Eukaryota</taxon>
        <taxon>Sar</taxon>
        <taxon>Stramenopiles</taxon>
        <taxon>Oomycota</taxon>
        <taxon>Peronosporomycetes</taxon>
        <taxon>Peronosporales</taxon>
        <taxon>Peronosporaceae</taxon>
        <taxon>Phytophthora</taxon>
    </lineage>
</organism>
<dbReference type="Proteomes" id="UP000476176">
    <property type="component" value="Unassembled WGS sequence"/>
</dbReference>
<accession>A0A6G0MWD8</accession>
<comment type="caution">
    <text evidence="1">The sequence shown here is derived from an EMBL/GenBank/DDBJ whole genome shotgun (WGS) entry which is preliminary data.</text>
</comment>
<gene>
    <name evidence="1" type="ORF">PF004_g23679</name>
</gene>
<name>A0A6G0MWD8_9STRA</name>
<protein>
    <submittedName>
        <fullName evidence="1">Uncharacterized protein</fullName>
    </submittedName>
</protein>
<sequence length="50" mass="5746">MQTVCQCYRYAGDDDETCGDVSWSDDSRQQLVNSHHYNPYAHYAEDSVQG</sequence>